<accession>A0ABR8R2D1</accession>
<dbReference type="EMBL" id="JACSQU010000002">
    <property type="protein sequence ID" value="MBD7941908.1"/>
    <property type="molecule type" value="Genomic_DNA"/>
</dbReference>
<reference evidence="6 7" key="1">
    <citation type="submission" date="2020-08" db="EMBL/GenBank/DDBJ databases">
        <title>A Genomic Blueprint of the Chicken Gut Microbiome.</title>
        <authorList>
            <person name="Gilroy R."/>
            <person name="Ravi A."/>
            <person name="Getino M."/>
            <person name="Pursley I."/>
            <person name="Horton D.L."/>
            <person name="Alikhan N.-F."/>
            <person name="Baker D."/>
            <person name="Gharbi K."/>
            <person name="Hall N."/>
            <person name="Watson M."/>
            <person name="Adriaenssens E.M."/>
            <person name="Foster-Nyarko E."/>
            <person name="Jarju S."/>
            <person name="Secka A."/>
            <person name="Antonio M."/>
            <person name="Oren A."/>
            <person name="Chaudhuri R."/>
            <person name="La Ragione R.M."/>
            <person name="Hildebrand F."/>
            <person name="Pallen M.J."/>
        </authorList>
    </citation>
    <scope>NUCLEOTIDE SEQUENCE [LARGE SCALE GENOMIC DNA]</scope>
    <source>
        <strain evidence="6 7">Sa3CVA3</strain>
    </source>
</reference>
<organism evidence="6 7">
    <name type="scientific">Brevundimonas guildfordensis</name>
    <dbReference type="NCBI Taxonomy" id="2762241"/>
    <lineage>
        <taxon>Bacteria</taxon>
        <taxon>Pseudomonadati</taxon>
        <taxon>Pseudomonadota</taxon>
        <taxon>Alphaproteobacteria</taxon>
        <taxon>Caulobacterales</taxon>
        <taxon>Caulobacteraceae</taxon>
        <taxon>Brevundimonas</taxon>
    </lineage>
</organism>
<name>A0ABR8R2D1_9CAUL</name>
<evidence type="ECO:0000313" key="7">
    <source>
        <dbReference type="Proteomes" id="UP000638918"/>
    </source>
</evidence>
<evidence type="ECO:0000256" key="3">
    <source>
        <dbReference type="ARBA" id="ARBA00022827"/>
    </source>
</evidence>
<keyword evidence="2" id="KW-0285">Flavoprotein</keyword>
<evidence type="ECO:0000313" key="6">
    <source>
        <dbReference type="EMBL" id="MBD7941908.1"/>
    </source>
</evidence>
<proteinExistence type="inferred from homology"/>
<evidence type="ECO:0000256" key="2">
    <source>
        <dbReference type="ARBA" id="ARBA00022630"/>
    </source>
</evidence>
<comment type="similarity">
    <text evidence="1">Belongs to the FMO family.</text>
</comment>
<evidence type="ECO:0000256" key="5">
    <source>
        <dbReference type="ARBA" id="ARBA00034528"/>
    </source>
</evidence>
<evidence type="ECO:0000256" key="1">
    <source>
        <dbReference type="ARBA" id="ARBA00009183"/>
    </source>
</evidence>
<dbReference type="RefSeq" id="WP_191744278.1">
    <property type="nucleotide sequence ID" value="NZ_JACSQU010000002.1"/>
</dbReference>
<keyword evidence="7" id="KW-1185">Reference proteome</keyword>
<dbReference type="PANTHER" id="PTHR23023">
    <property type="entry name" value="DIMETHYLANILINE MONOOXYGENASE"/>
    <property type="match status" value="1"/>
</dbReference>
<sequence>MPHQKRIAIIGAGPSGLAQLRAFQAAAEKGAAIPDIVCYEKQKDWGGMWNYTWRTGLDENGEQVHGSMYRYLWSNGPKECLEFADYSFDEHFKRPISSYPPREVLRDYIQGRVAKAGVRQYIRFNNAVKAVTFDEATRKFTVTAMDYSADTLTQEEYDHVIVATGHFSTPNMPEFPGFASFPGRILHAHDFRDAMEFKDKDVLLVGSSYSAEDIGSQCYKYGAESVTTCYRTKPMGYVWPENWEEKQQLVRVEGNLAHFKDGSTKRVDAIILCTGYRHDFPFLTDDLRLKTQNRLWPQDLYEGVAYTPNPQLFYLGMQDLWYSFNLFDAQAWLTRDMIMGRISLPDRTVMEALNQHWRDEELKIACDADAYEFQGAYIARLIAQSDYPSFDIEAVNKIFLQWKKDKKADIMGYRNKCYTSVLTGTTAVPHHTPWLWAMDDSQDAYLRPPTKPDTRRRERTTRALIPTKKLAASTTSKRLVRGG</sequence>
<dbReference type="InterPro" id="IPR050346">
    <property type="entry name" value="FMO-like"/>
</dbReference>
<comment type="caution">
    <text evidence="6">The sequence shown here is derived from an EMBL/GenBank/DDBJ whole genome shotgun (WGS) entry which is preliminary data.</text>
</comment>
<keyword evidence="3" id="KW-0274">FAD</keyword>
<dbReference type="InterPro" id="IPR020946">
    <property type="entry name" value="Flavin_mOase-like"/>
</dbReference>
<keyword evidence="4" id="KW-0560">Oxidoreductase</keyword>
<dbReference type="InterPro" id="IPR036188">
    <property type="entry name" value="FAD/NAD-bd_sf"/>
</dbReference>
<dbReference type="EC" id="1.14.13.148" evidence="5"/>
<dbReference type="SUPFAM" id="SSF51905">
    <property type="entry name" value="FAD/NAD(P)-binding domain"/>
    <property type="match status" value="2"/>
</dbReference>
<gene>
    <name evidence="6" type="ORF">H9656_10975</name>
</gene>
<dbReference type="Gene3D" id="3.50.50.60">
    <property type="entry name" value="FAD/NAD(P)-binding domain"/>
    <property type="match status" value="2"/>
</dbReference>
<dbReference type="Pfam" id="PF00743">
    <property type="entry name" value="FMO-like"/>
    <property type="match status" value="2"/>
</dbReference>
<evidence type="ECO:0000256" key="4">
    <source>
        <dbReference type="ARBA" id="ARBA00023002"/>
    </source>
</evidence>
<protein>
    <recommendedName>
        <fullName evidence="5">trimethylamine monooxygenase</fullName>
        <ecNumber evidence="5">1.14.13.148</ecNumber>
    </recommendedName>
</protein>
<dbReference type="Proteomes" id="UP000638918">
    <property type="component" value="Unassembled WGS sequence"/>
</dbReference>